<accession>A0A392QWC9</accession>
<sequence length="39" mass="4251">KQASSFIKPFLYIRFCSNEGTVGDTVKVGGQGDEKNESL</sequence>
<dbReference type="EMBL" id="LXQA010163838">
    <property type="protein sequence ID" value="MCI28154.1"/>
    <property type="molecule type" value="Genomic_DNA"/>
</dbReference>
<reference evidence="1 2" key="1">
    <citation type="journal article" date="2018" name="Front. Plant Sci.">
        <title>Red Clover (Trifolium pratense) and Zigzag Clover (T. medium) - A Picture of Genomic Similarities and Differences.</title>
        <authorList>
            <person name="Dluhosova J."/>
            <person name="Istvanek J."/>
            <person name="Nedelnik J."/>
            <person name="Repkova J."/>
        </authorList>
    </citation>
    <scope>NUCLEOTIDE SEQUENCE [LARGE SCALE GENOMIC DNA]</scope>
    <source>
        <strain evidence="2">cv. 10/8</strain>
        <tissue evidence="1">Leaf</tissue>
    </source>
</reference>
<dbReference type="AlphaFoldDB" id="A0A392QWC9"/>
<feature type="non-terminal residue" evidence="1">
    <location>
        <position position="1"/>
    </location>
</feature>
<keyword evidence="2" id="KW-1185">Reference proteome</keyword>
<proteinExistence type="predicted"/>
<organism evidence="1 2">
    <name type="scientific">Trifolium medium</name>
    <dbReference type="NCBI Taxonomy" id="97028"/>
    <lineage>
        <taxon>Eukaryota</taxon>
        <taxon>Viridiplantae</taxon>
        <taxon>Streptophyta</taxon>
        <taxon>Embryophyta</taxon>
        <taxon>Tracheophyta</taxon>
        <taxon>Spermatophyta</taxon>
        <taxon>Magnoliopsida</taxon>
        <taxon>eudicotyledons</taxon>
        <taxon>Gunneridae</taxon>
        <taxon>Pentapetalae</taxon>
        <taxon>rosids</taxon>
        <taxon>fabids</taxon>
        <taxon>Fabales</taxon>
        <taxon>Fabaceae</taxon>
        <taxon>Papilionoideae</taxon>
        <taxon>50 kb inversion clade</taxon>
        <taxon>NPAAA clade</taxon>
        <taxon>Hologalegina</taxon>
        <taxon>IRL clade</taxon>
        <taxon>Trifolieae</taxon>
        <taxon>Trifolium</taxon>
    </lineage>
</organism>
<name>A0A392QWC9_9FABA</name>
<evidence type="ECO:0000313" key="1">
    <source>
        <dbReference type="EMBL" id="MCI28154.1"/>
    </source>
</evidence>
<evidence type="ECO:0000313" key="2">
    <source>
        <dbReference type="Proteomes" id="UP000265520"/>
    </source>
</evidence>
<comment type="caution">
    <text evidence="1">The sequence shown here is derived from an EMBL/GenBank/DDBJ whole genome shotgun (WGS) entry which is preliminary data.</text>
</comment>
<dbReference type="Proteomes" id="UP000265520">
    <property type="component" value="Unassembled WGS sequence"/>
</dbReference>
<protein>
    <submittedName>
        <fullName evidence="1">Uncharacterized protein</fullName>
    </submittedName>
</protein>